<keyword evidence="2" id="KW-1185">Reference proteome</keyword>
<accession>A0ABV7VD13</accession>
<dbReference type="SUPFAM" id="SSF53098">
    <property type="entry name" value="Ribonuclease H-like"/>
    <property type="match status" value="1"/>
</dbReference>
<reference evidence="2" key="1">
    <citation type="journal article" date="2019" name="Int. J. Syst. Evol. Microbiol.">
        <title>The Global Catalogue of Microorganisms (GCM) 10K type strain sequencing project: providing services to taxonomists for standard genome sequencing and annotation.</title>
        <authorList>
            <consortium name="The Broad Institute Genomics Platform"/>
            <consortium name="The Broad Institute Genome Sequencing Center for Infectious Disease"/>
            <person name="Wu L."/>
            <person name="Ma J."/>
        </authorList>
    </citation>
    <scope>NUCLEOTIDE SEQUENCE [LARGE SCALE GENOMIC DNA]</scope>
    <source>
        <strain evidence="2">KCTC 42182</strain>
    </source>
</reference>
<evidence type="ECO:0000313" key="1">
    <source>
        <dbReference type="EMBL" id="MFC3674053.1"/>
    </source>
</evidence>
<sequence length="228" mass="24824">MTIYFVDFEASGLGPLSFPVELGWAWVEDDHVEARSLLIRPVEEWTANGCPGWDLVAEALHGLSLARIEESGLSPRLAVAEFTSRVEIGEVSFDTGQNGQDRKWLERVSSAADVPQELSLRPEATGTMILSMAEKAGVGDVAWTALECLGPKATHQAAVDASRWAWWPIAISRVSNAGLAGISNLNQCVELIRPVVGSIEIRGSTGDLTRLQGQSYGVRVTHRDFLPW</sequence>
<proteinExistence type="predicted"/>
<dbReference type="EMBL" id="JBHRYJ010000001">
    <property type="protein sequence ID" value="MFC3674053.1"/>
    <property type="molecule type" value="Genomic_DNA"/>
</dbReference>
<dbReference type="InterPro" id="IPR012337">
    <property type="entry name" value="RNaseH-like_sf"/>
</dbReference>
<protein>
    <submittedName>
        <fullName evidence="1">Uncharacterized protein</fullName>
    </submittedName>
</protein>
<dbReference type="Proteomes" id="UP001595711">
    <property type="component" value="Unassembled WGS sequence"/>
</dbReference>
<organism evidence="1 2">
    <name type="scientific">Ferrovibrio xuzhouensis</name>
    <dbReference type="NCBI Taxonomy" id="1576914"/>
    <lineage>
        <taxon>Bacteria</taxon>
        <taxon>Pseudomonadati</taxon>
        <taxon>Pseudomonadota</taxon>
        <taxon>Alphaproteobacteria</taxon>
        <taxon>Rhodospirillales</taxon>
        <taxon>Rhodospirillaceae</taxon>
        <taxon>Ferrovibrio</taxon>
    </lineage>
</organism>
<comment type="caution">
    <text evidence="1">The sequence shown here is derived from an EMBL/GenBank/DDBJ whole genome shotgun (WGS) entry which is preliminary data.</text>
</comment>
<dbReference type="RefSeq" id="WP_379720298.1">
    <property type="nucleotide sequence ID" value="NZ_JBHRYJ010000001.1"/>
</dbReference>
<evidence type="ECO:0000313" key="2">
    <source>
        <dbReference type="Proteomes" id="UP001595711"/>
    </source>
</evidence>
<name>A0ABV7VD13_9PROT</name>
<gene>
    <name evidence="1" type="ORF">ACFOOQ_00770</name>
</gene>